<feature type="transmembrane region" description="Helical" evidence="9">
    <location>
        <begin position="6"/>
        <end position="24"/>
    </location>
</feature>
<keyword evidence="5 7" id="KW-0408">Iron</keyword>
<reference evidence="10 11" key="1">
    <citation type="journal article" date="2017" name="PLoS Biol.">
        <title>The sea cucumber genome provides insights into morphological evolution and visceral regeneration.</title>
        <authorList>
            <person name="Zhang X."/>
            <person name="Sun L."/>
            <person name="Yuan J."/>
            <person name="Sun Y."/>
            <person name="Gao Y."/>
            <person name="Zhang L."/>
            <person name="Li S."/>
            <person name="Dai H."/>
            <person name="Hamel J.F."/>
            <person name="Liu C."/>
            <person name="Yu Y."/>
            <person name="Liu S."/>
            <person name="Lin W."/>
            <person name="Guo K."/>
            <person name="Jin S."/>
            <person name="Xu P."/>
            <person name="Storey K.B."/>
            <person name="Huan P."/>
            <person name="Zhang T."/>
            <person name="Zhou Y."/>
            <person name="Zhang J."/>
            <person name="Lin C."/>
            <person name="Li X."/>
            <person name="Xing L."/>
            <person name="Huo D."/>
            <person name="Sun M."/>
            <person name="Wang L."/>
            <person name="Mercier A."/>
            <person name="Li F."/>
            <person name="Yang H."/>
            <person name="Xiang J."/>
        </authorList>
    </citation>
    <scope>NUCLEOTIDE SEQUENCE [LARGE SCALE GENOMIC DNA]</scope>
    <source>
        <strain evidence="10">Shaxun</strain>
        <tissue evidence="10">Muscle</tissue>
    </source>
</reference>
<keyword evidence="11" id="KW-1185">Reference proteome</keyword>
<dbReference type="InterPro" id="IPR001128">
    <property type="entry name" value="Cyt_P450"/>
</dbReference>
<dbReference type="SUPFAM" id="SSF48264">
    <property type="entry name" value="Cytochrome P450"/>
    <property type="match status" value="1"/>
</dbReference>
<dbReference type="Proteomes" id="UP000230750">
    <property type="component" value="Unassembled WGS sequence"/>
</dbReference>
<keyword evidence="9" id="KW-1133">Transmembrane helix</keyword>
<evidence type="ECO:0000256" key="8">
    <source>
        <dbReference type="RuleBase" id="RU000461"/>
    </source>
</evidence>
<dbReference type="InterPro" id="IPR036396">
    <property type="entry name" value="Cyt_P450_sf"/>
</dbReference>
<evidence type="ECO:0000256" key="9">
    <source>
        <dbReference type="SAM" id="Phobius"/>
    </source>
</evidence>
<keyword evidence="6 8" id="KW-0503">Monooxygenase</keyword>
<dbReference type="GO" id="GO:0016712">
    <property type="term" value="F:oxidoreductase activity, acting on paired donors, with incorporation or reduction of molecular oxygen, reduced flavin or flavoprotein as one donor, and incorporation of one atom of oxygen"/>
    <property type="evidence" value="ECO:0007669"/>
    <property type="project" value="TreeGrafter"/>
</dbReference>
<feature type="transmembrane region" description="Helical" evidence="9">
    <location>
        <begin position="75"/>
        <end position="94"/>
    </location>
</feature>
<dbReference type="GO" id="GO:0020037">
    <property type="term" value="F:heme binding"/>
    <property type="evidence" value="ECO:0007669"/>
    <property type="project" value="InterPro"/>
</dbReference>
<comment type="similarity">
    <text evidence="2 8">Belongs to the cytochrome P450 family.</text>
</comment>
<keyword evidence="9" id="KW-0472">Membrane</keyword>
<evidence type="ECO:0000256" key="7">
    <source>
        <dbReference type="PIRSR" id="PIRSR602401-1"/>
    </source>
</evidence>
<keyword evidence="9" id="KW-0812">Transmembrane</keyword>
<dbReference type="GO" id="GO:0006082">
    <property type="term" value="P:organic acid metabolic process"/>
    <property type="evidence" value="ECO:0007669"/>
    <property type="project" value="TreeGrafter"/>
</dbReference>
<feature type="binding site" description="axial binding residue" evidence="7">
    <location>
        <position position="442"/>
    </location>
    <ligand>
        <name>heme</name>
        <dbReference type="ChEBI" id="CHEBI:30413"/>
    </ligand>
    <ligandPart>
        <name>Fe</name>
        <dbReference type="ChEBI" id="CHEBI:18248"/>
    </ligandPart>
</feature>
<evidence type="ECO:0000256" key="5">
    <source>
        <dbReference type="ARBA" id="ARBA00023004"/>
    </source>
</evidence>
<dbReference type="InterPro" id="IPR017972">
    <property type="entry name" value="Cyt_P450_CS"/>
</dbReference>
<comment type="caution">
    <text evidence="10">The sequence shown here is derived from an EMBL/GenBank/DDBJ whole genome shotgun (WGS) entry which is preliminary data.</text>
</comment>
<dbReference type="PRINTS" id="PR00385">
    <property type="entry name" value="P450"/>
</dbReference>
<comment type="cofactor">
    <cofactor evidence="1 7">
        <name>heme</name>
        <dbReference type="ChEBI" id="CHEBI:30413"/>
    </cofactor>
</comment>
<dbReference type="PANTHER" id="PTHR24300">
    <property type="entry name" value="CYTOCHROME P450 508A4-RELATED"/>
    <property type="match status" value="1"/>
</dbReference>
<keyword evidence="4 8" id="KW-0560">Oxidoreductase</keyword>
<proteinExistence type="inferred from homology"/>
<evidence type="ECO:0000256" key="3">
    <source>
        <dbReference type="ARBA" id="ARBA00022723"/>
    </source>
</evidence>
<dbReference type="STRING" id="307972.A0A2G8KXE1"/>
<dbReference type="InterPro" id="IPR002401">
    <property type="entry name" value="Cyt_P450_E_grp-I"/>
</dbReference>
<protein>
    <recommendedName>
        <fullName evidence="12">Cytochrome P450 2J6</fullName>
    </recommendedName>
</protein>
<dbReference type="PRINTS" id="PR00463">
    <property type="entry name" value="EP450I"/>
</dbReference>
<keyword evidence="7 8" id="KW-0349">Heme</keyword>
<dbReference type="GO" id="GO:0006805">
    <property type="term" value="P:xenobiotic metabolic process"/>
    <property type="evidence" value="ECO:0007669"/>
    <property type="project" value="TreeGrafter"/>
</dbReference>
<organism evidence="10 11">
    <name type="scientific">Stichopus japonicus</name>
    <name type="common">Sea cucumber</name>
    <dbReference type="NCBI Taxonomy" id="307972"/>
    <lineage>
        <taxon>Eukaryota</taxon>
        <taxon>Metazoa</taxon>
        <taxon>Echinodermata</taxon>
        <taxon>Eleutherozoa</taxon>
        <taxon>Echinozoa</taxon>
        <taxon>Holothuroidea</taxon>
        <taxon>Aspidochirotacea</taxon>
        <taxon>Aspidochirotida</taxon>
        <taxon>Stichopodidae</taxon>
        <taxon>Apostichopus</taxon>
    </lineage>
</organism>
<dbReference type="AlphaFoldDB" id="A0A2G8KXE1"/>
<accession>A0A2G8KXE1</accession>
<dbReference type="EMBL" id="MRZV01000319">
    <property type="protein sequence ID" value="PIK52635.1"/>
    <property type="molecule type" value="Genomic_DNA"/>
</dbReference>
<dbReference type="PROSITE" id="PS00086">
    <property type="entry name" value="CYTOCHROME_P450"/>
    <property type="match status" value="1"/>
</dbReference>
<dbReference type="FunFam" id="1.10.630.10:FF:000036">
    <property type="entry name" value="CYtochrome P450 family"/>
    <property type="match status" value="1"/>
</dbReference>
<keyword evidence="3 7" id="KW-0479">Metal-binding</keyword>
<evidence type="ECO:0000256" key="1">
    <source>
        <dbReference type="ARBA" id="ARBA00001971"/>
    </source>
</evidence>
<evidence type="ECO:0008006" key="12">
    <source>
        <dbReference type="Google" id="ProtNLM"/>
    </source>
</evidence>
<feature type="non-terminal residue" evidence="10">
    <location>
        <position position="495"/>
    </location>
</feature>
<dbReference type="GO" id="GO:0005506">
    <property type="term" value="F:iron ion binding"/>
    <property type="evidence" value="ECO:0007669"/>
    <property type="project" value="InterPro"/>
</dbReference>
<dbReference type="GO" id="GO:0008395">
    <property type="term" value="F:steroid hydroxylase activity"/>
    <property type="evidence" value="ECO:0007669"/>
    <property type="project" value="TreeGrafter"/>
</dbReference>
<dbReference type="InterPro" id="IPR050182">
    <property type="entry name" value="Cytochrome_P450_fam2"/>
</dbReference>
<evidence type="ECO:0000313" key="10">
    <source>
        <dbReference type="EMBL" id="PIK52635.1"/>
    </source>
</evidence>
<evidence type="ECO:0000256" key="2">
    <source>
        <dbReference type="ARBA" id="ARBA00010617"/>
    </source>
</evidence>
<dbReference type="PANTHER" id="PTHR24300:SF397">
    <property type="entry name" value="CYTOCHROME P450 2U1"/>
    <property type="match status" value="1"/>
</dbReference>
<sequence>MSISFLFVPCLVSFIFIICLVLLCKKDVSEKGKDGLRSIPSPWAWPVIGNLPDLVWAGYKPEELMMKWMRRYGQIFSFQLGFQSVIVLNSYGLIKKAWHHPKLQNRAAPLVYIKALGPGKGLTFANGEEWKQCRTFVLNMFRNFGVGKKGFEEVVRNEGDKLVKEICRQGHVLDVSYIFSMSSCNIISKLVFNQQLEYTDPNLQEQVATVLKHFQLAGPGSLNSMTPIFAHFRIGPGQRIVNNYKVMKRLWCKQIQDHIKKGENSEHEDILDVYLAELQKHLSAGTKTQFKMHNLLWLLRDLYLAGTETTSTTLKWAVLYLAAHPEKQRKCHEELDKEFSQDCVLSYADRTKLPYVNAFIMETLRLGDILPLGVAHEAAEDVILEQYLIPKGTIVTSNIRAVSMDANIFPDPENSTQRDFTADGNYKAIEEMMPFGVGKRICLGEQIARIELFLWITRLLQMFEIKIADKTVPTYHVQVPDLSEVHCLSKLNLLR</sequence>
<gene>
    <name evidence="10" type="ORF">BSL78_10451</name>
</gene>
<dbReference type="Pfam" id="PF00067">
    <property type="entry name" value="p450"/>
    <property type="match status" value="1"/>
</dbReference>
<name>A0A2G8KXE1_STIJA</name>
<evidence type="ECO:0000256" key="6">
    <source>
        <dbReference type="ARBA" id="ARBA00023033"/>
    </source>
</evidence>
<dbReference type="OrthoDB" id="2789670at2759"/>
<evidence type="ECO:0000313" key="11">
    <source>
        <dbReference type="Proteomes" id="UP000230750"/>
    </source>
</evidence>
<dbReference type="GO" id="GO:0005737">
    <property type="term" value="C:cytoplasm"/>
    <property type="evidence" value="ECO:0007669"/>
    <property type="project" value="TreeGrafter"/>
</dbReference>
<evidence type="ECO:0000256" key="4">
    <source>
        <dbReference type="ARBA" id="ARBA00023002"/>
    </source>
</evidence>
<dbReference type="Gene3D" id="1.10.630.10">
    <property type="entry name" value="Cytochrome P450"/>
    <property type="match status" value="1"/>
</dbReference>